<gene>
    <name evidence="3" type="ORF">FPZ11_10680</name>
</gene>
<reference evidence="3 4" key="1">
    <citation type="submission" date="2019-07" db="EMBL/GenBank/DDBJ databases">
        <title>Full genome sequence of Humibacter sp. WJ7-1.</title>
        <authorList>
            <person name="Im W.-T."/>
        </authorList>
    </citation>
    <scope>NUCLEOTIDE SEQUENCE [LARGE SCALE GENOMIC DNA]</scope>
    <source>
        <strain evidence="3 4">WJ7-1</strain>
    </source>
</reference>
<sequence>MTANDLTARPAAPTVASAAPAGVMDAPLPPPLPRQPRRWKMWLLTCAAIYPVITGLGYSLAAVGASLPLWARFVIMVPIAVALLVFVVLPVLTKAFFGWITR</sequence>
<dbReference type="AlphaFoldDB" id="A0A5B8M543"/>
<dbReference type="EMBL" id="CP042305">
    <property type="protein sequence ID" value="QDZ15169.1"/>
    <property type="molecule type" value="Genomic_DNA"/>
</dbReference>
<proteinExistence type="predicted"/>
<evidence type="ECO:0000313" key="4">
    <source>
        <dbReference type="Proteomes" id="UP000320216"/>
    </source>
</evidence>
<protein>
    <submittedName>
        <fullName evidence="3">Uncharacterized protein</fullName>
    </submittedName>
</protein>
<keyword evidence="2" id="KW-0812">Transmembrane</keyword>
<feature type="region of interest" description="Disordered" evidence="1">
    <location>
        <begin position="1"/>
        <end position="29"/>
    </location>
</feature>
<dbReference type="RefSeq" id="WP_146320763.1">
    <property type="nucleotide sequence ID" value="NZ_CP042305.1"/>
</dbReference>
<accession>A0A5B8M543</accession>
<feature type="compositionally biased region" description="Low complexity" evidence="1">
    <location>
        <begin position="8"/>
        <end position="21"/>
    </location>
</feature>
<dbReference type="OrthoDB" id="6986893at2"/>
<name>A0A5B8M543_9MICO</name>
<feature type="transmembrane region" description="Helical" evidence="2">
    <location>
        <begin position="41"/>
        <end position="63"/>
    </location>
</feature>
<evidence type="ECO:0000256" key="2">
    <source>
        <dbReference type="SAM" id="Phobius"/>
    </source>
</evidence>
<evidence type="ECO:0000256" key="1">
    <source>
        <dbReference type="SAM" id="MobiDB-lite"/>
    </source>
</evidence>
<dbReference type="KEGG" id="huw:FPZ11_10680"/>
<keyword evidence="2" id="KW-0472">Membrane</keyword>
<keyword evidence="2" id="KW-1133">Transmembrane helix</keyword>
<organism evidence="3 4">
    <name type="scientific">Humibacter ginsenosidimutans</name>
    <dbReference type="NCBI Taxonomy" id="2599293"/>
    <lineage>
        <taxon>Bacteria</taxon>
        <taxon>Bacillati</taxon>
        <taxon>Actinomycetota</taxon>
        <taxon>Actinomycetes</taxon>
        <taxon>Micrococcales</taxon>
        <taxon>Microbacteriaceae</taxon>
        <taxon>Humibacter</taxon>
    </lineage>
</organism>
<dbReference type="Proteomes" id="UP000320216">
    <property type="component" value="Chromosome"/>
</dbReference>
<keyword evidence="4" id="KW-1185">Reference proteome</keyword>
<feature type="transmembrane region" description="Helical" evidence="2">
    <location>
        <begin position="69"/>
        <end position="92"/>
    </location>
</feature>
<evidence type="ECO:0000313" key="3">
    <source>
        <dbReference type="EMBL" id="QDZ15169.1"/>
    </source>
</evidence>